<accession>A0A951URW8</accession>
<dbReference type="AlphaFoldDB" id="A0A951URW8"/>
<dbReference type="InterPro" id="IPR053853">
    <property type="entry name" value="FitA-like_RHH"/>
</dbReference>
<organism evidence="2 3">
    <name type="scientific">Cyanomargarita calcarea GSE-NOS-MK-12-04C</name>
    <dbReference type="NCBI Taxonomy" id="2839659"/>
    <lineage>
        <taxon>Bacteria</taxon>
        <taxon>Bacillati</taxon>
        <taxon>Cyanobacteriota</taxon>
        <taxon>Cyanophyceae</taxon>
        <taxon>Nostocales</taxon>
        <taxon>Cyanomargaritaceae</taxon>
        <taxon>Cyanomargarita</taxon>
    </lineage>
</organism>
<dbReference type="Gene3D" id="1.10.1220.10">
    <property type="entry name" value="Met repressor-like"/>
    <property type="match status" value="1"/>
</dbReference>
<protein>
    <recommendedName>
        <fullName evidence="1">Antitoxin FitA-like ribbon-helix-helix domain-containing protein</fullName>
    </recommendedName>
</protein>
<evidence type="ECO:0000313" key="3">
    <source>
        <dbReference type="Proteomes" id="UP000729701"/>
    </source>
</evidence>
<dbReference type="GO" id="GO:0006355">
    <property type="term" value="P:regulation of DNA-templated transcription"/>
    <property type="evidence" value="ECO:0007669"/>
    <property type="project" value="InterPro"/>
</dbReference>
<dbReference type="SUPFAM" id="SSF47598">
    <property type="entry name" value="Ribbon-helix-helix"/>
    <property type="match status" value="1"/>
</dbReference>
<dbReference type="EMBL" id="JAHHGZ010000005">
    <property type="protein sequence ID" value="MBW4667122.1"/>
    <property type="molecule type" value="Genomic_DNA"/>
</dbReference>
<reference evidence="2" key="1">
    <citation type="submission" date="2021-05" db="EMBL/GenBank/DDBJ databases">
        <authorList>
            <person name="Pietrasiak N."/>
            <person name="Ward R."/>
            <person name="Stajich J.E."/>
            <person name="Kurbessoian T."/>
        </authorList>
    </citation>
    <scope>NUCLEOTIDE SEQUENCE</scope>
    <source>
        <strain evidence="2">GSE-NOS-MK-12-04C</strain>
    </source>
</reference>
<reference evidence="2" key="2">
    <citation type="journal article" date="2022" name="Microbiol. Resour. Announc.">
        <title>Metagenome Sequencing to Explore Phylogenomics of Terrestrial Cyanobacteria.</title>
        <authorList>
            <person name="Ward R.D."/>
            <person name="Stajich J.E."/>
            <person name="Johansen J.R."/>
            <person name="Huntemann M."/>
            <person name="Clum A."/>
            <person name="Foster B."/>
            <person name="Foster B."/>
            <person name="Roux S."/>
            <person name="Palaniappan K."/>
            <person name="Varghese N."/>
            <person name="Mukherjee S."/>
            <person name="Reddy T.B.K."/>
            <person name="Daum C."/>
            <person name="Copeland A."/>
            <person name="Chen I.A."/>
            <person name="Ivanova N.N."/>
            <person name="Kyrpides N.C."/>
            <person name="Shapiro N."/>
            <person name="Eloe-Fadrosh E.A."/>
            <person name="Pietrasiak N."/>
        </authorList>
    </citation>
    <scope>NUCLEOTIDE SEQUENCE</scope>
    <source>
        <strain evidence="2">GSE-NOS-MK-12-04C</strain>
    </source>
</reference>
<proteinExistence type="predicted"/>
<feature type="domain" description="Antitoxin FitA-like ribbon-helix-helix" evidence="1">
    <location>
        <begin position="4"/>
        <end position="40"/>
    </location>
</feature>
<dbReference type="InterPro" id="IPR010985">
    <property type="entry name" value="Ribbon_hlx_hlx"/>
</dbReference>
<name>A0A951URW8_9CYAN</name>
<comment type="caution">
    <text evidence="2">The sequence shown here is derived from an EMBL/GenBank/DDBJ whole genome shotgun (WGS) entry which is preliminary data.</text>
</comment>
<sequence length="84" mass="9995">MTQIILENLDPIVVEKLQVRATRQGRSLIEELKAIVEEAVQFESFPNQQETMHEARERLAKVRQQYQGRTFRDSAELLREDRQR</sequence>
<evidence type="ECO:0000259" key="1">
    <source>
        <dbReference type="Pfam" id="PF22513"/>
    </source>
</evidence>
<dbReference type="Proteomes" id="UP000729701">
    <property type="component" value="Unassembled WGS sequence"/>
</dbReference>
<dbReference type="Pfam" id="PF22513">
    <property type="entry name" value="FitA-like_RHH"/>
    <property type="match status" value="1"/>
</dbReference>
<dbReference type="InterPro" id="IPR013321">
    <property type="entry name" value="Arc_rbn_hlx_hlx"/>
</dbReference>
<evidence type="ECO:0000313" key="2">
    <source>
        <dbReference type="EMBL" id="MBW4667122.1"/>
    </source>
</evidence>
<gene>
    <name evidence="2" type="ORF">KME60_06655</name>
</gene>